<dbReference type="InterPro" id="IPR052892">
    <property type="entry name" value="NA-targeting_endonuclease"/>
</dbReference>
<dbReference type="EMBL" id="UINC01001261">
    <property type="protein sequence ID" value="SUZ75895.1"/>
    <property type="molecule type" value="Genomic_DNA"/>
</dbReference>
<organism evidence="2">
    <name type="scientific">marine metagenome</name>
    <dbReference type="NCBI Taxonomy" id="408172"/>
    <lineage>
        <taxon>unclassified sequences</taxon>
        <taxon>metagenomes</taxon>
        <taxon>ecological metagenomes</taxon>
    </lineage>
</organism>
<name>A0A381Q981_9ZZZZ</name>
<feature type="domain" description="HNH nuclease" evidence="1">
    <location>
        <begin position="90"/>
        <end position="138"/>
    </location>
</feature>
<evidence type="ECO:0000313" key="2">
    <source>
        <dbReference type="EMBL" id="SUZ75895.1"/>
    </source>
</evidence>
<dbReference type="SMART" id="SM00507">
    <property type="entry name" value="HNHc"/>
    <property type="match status" value="1"/>
</dbReference>
<dbReference type="PANTHER" id="PTHR33877">
    <property type="entry name" value="SLL1193 PROTEIN"/>
    <property type="match status" value="1"/>
</dbReference>
<dbReference type="CDD" id="cd00085">
    <property type="entry name" value="HNHc"/>
    <property type="match status" value="1"/>
</dbReference>
<dbReference type="Pfam" id="PF14279">
    <property type="entry name" value="HNH_5"/>
    <property type="match status" value="1"/>
</dbReference>
<dbReference type="InterPro" id="IPR003615">
    <property type="entry name" value="HNH_nuc"/>
</dbReference>
<dbReference type="AlphaFoldDB" id="A0A381Q981"/>
<dbReference type="PANTHER" id="PTHR33877:SF2">
    <property type="entry name" value="OS07G0170200 PROTEIN"/>
    <property type="match status" value="1"/>
</dbReference>
<gene>
    <name evidence="2" type="ORF">METZ01_LOCUS28749</name>
</gene>
<reference evidence="2" key="1">
    <citation type="submission" date="2018-05" db="EMBL/GenBank/DDBJ databases">
        <authorList>
            <person name="Lanie J.A."/>
            <person name="Ng W.-L."/>
            <person name="Kazmierczak K.M."/>
            <person name="Andrzejewski T.M."/>
            <person name="Davidsen T.M."/>
            <person name="Wayne K.J."/>
            <person name="Tettelin H."/>
            <person name="Glass J.I."/>
            <person name="Rusch D."/>
            <person name="Podicherti R."/>
            <person name="Tsui H.-C.T."/>
            <person name="Winkler M.E."/>
        </authorList>
    </citation>
    <scope>NUCLEOTIDE SEQUENCE</scope>
</reference>
<proteinExistence type="predicted"/>
<accession>A0A381Q981</accession>
<sequence>MVSHMEGCEIMSSDRGSVLAERTLVLDVGFRPLSIVSVRRALLLVLAEKAEIIHESQHVVRSEKLEFWAPSVARLRYQVGAPYRRRAALHRKAVFVRDDYLCQYCGRRAECIDHVHPRSKGGEHTWENVVACCRICNVAKGDTLPENSRFHLQHVPRAPESIAVAVALRRGGPPEWDNYISSPLSLSA</sequence>
<dbReference type="InterPro" id="IPR029471">
    <property type="entry name" value="HNH_5"/>
</dbReference>
<protein>
    <recommendedName>
        <fullName evidence="1">HNH nuclease domain-containing protein</fullName>
    </recommendedName>
</protein>
<evidence type="ECO:0000259" key="1">
    <source>
        <dbReference type="SMART" id="SM00507"/>
    </source>
</evidence>
<dbReference type="Gene3D" id="1.10.30.50">
    <property type="match status" value="1"/>
</dbReference>